<evidence type="ECO:0000313" key="2">
    <source>
        <dbReference type="Proteomes" id="UP000237105"/>
    </source>
</evidence>
<reference evidence="2" key="1">
    <citation type="submission" date="2016-06" db="EMBL/GenBank/DDBJ databases">
        <title>Parallel loss of symbiosis genes in relatives of nitrogen-fixing non-legume Parasponia.</title>
        <authorList>
            <person name="Van Velzen R."/>
            <person name="Holmer R."/>
            <person name="Bu F."/>
            <person name="Rutten L."/>
            <person name="Van Zeijl A."/>
            <person name="Liu W."/>
            <person name="Santuari L."/>
            <person name="Cao Q."/>
            <person name="Sharma T."/>
            <person name="Shen D."/>
            <person name="Roswanjaya Y."/>
            <person name="Wardhani T."/>
            <person name="Kalhor M.S."/>
            <person name="Jansen J."/>
            <person name="Van den Hoogen J."/>
            <person name="Gungor B."/>
            <person name="Hartog M."/>
            <person name="Hontelez J."/>
            <person name="Verver J."/>
            <person name="Yang W.-C."/>
            <person name="Schijlen E."/>
            <person name="Repin R."/>
            <person name="Schilthuizen M."/>
            <person name="Schranz E."/>
            <person name="Heidstra R."/>
            <person name="Miyata K."/>
            <person name="Fedorova E."/>
            <person name="Kohlen W."/>
            <person name="Bisseling T."/>
            <person name="Smit S."/>
            <person name="Geurts R."/>
        </authorList>
    </citation>
    <scope>NUCLEOTIDE SEQUENCE [LARGE SCALE GENOMIC DNA]</scope>
    <source>
        <strain evidence="2">cv. WU1-14</strain>
    </source>
</reference>
<protein>
    <submittedName>
        <fullName evidence="1">Uncharacterized protein</fullName>
    </submittedName>
</protein>
<organism evidence="1 2">
    <name type="scientific">Parasponia andersonii</name>
    <name type="common">Sponia andersonii</name>
    <dbReference type="NCBI Taxonomy" id="3476"/>
    <lineage>
        <taxon>Eukaryota</taxon>
        <taxon>Viridiplantae</taxon>
        <taxon>Streptophyta</taxon>
        <taxon>Embryophyta</taxon>
        <taxon>Tracheophyta</taxon>
        <taxon>Spermatophyta</taxon>
        <taxon>Magnoliopsida</taxon>
        <taxon>eudicotyledons</taxon>
        <taxon>Gunneridae</taxon>
        <taxon>Pentapetalae</taxon>
        <taxon>rosids</taxon>
        <taxon>fabids</taxon>
        <taxon>Rosales</taxon>
        <taxon>Cannabaceae</taxon>
        <taxon>Parasponia</taxon>
    </lineage>
</organism>
<dbReference type="OrthoDB" id="10588027at2759"/>
<evidence type="ECO:0000313" key="1">
    <source>
        <dbReference type="EMBL" id="PON59613.1"/>
    </source>
</evidence>
<dbReference type="AlphaFoldDB" id="A0A2P5CEY1"/>
<proteinExistence type="predicted"/>
<accession>A0A2P5CEY1</accession>
<sequence>MGAWSSAEVEVRAIGRHLCGNKSVPVGISLDPSKLDQLAMLVECVGLAFEVPGTPIEVLGMGVRLTYLGVFQNVLKRCLGVVNRKQEIMALMGKWLLVVFFGAKFSGIIGSKYASILTSGMGIWLLDVLQKVLEVYFPNSPKTYFVSKLEVRNGLRVRFWKDLGVIMFLPL</sequence>
<name>A0A2P5CEY1_PARAD</name>
<comment type="caution">
    <text evidence="1">The sequence shown here is derived from an EMBL/GenBank/DDBJ whole genome shotgun (WGS) entry which is preliminary data.</text>
</comment>
<dbReference type="Proteomes" id="UP000237105">
    <property type="component" value="Unassembled WGS sequence"/>
</dbReference>
<dbReference type="EMBL" id="JXTB01000138">
    <property type="protein sequence ID" value="PON59613.1"/>
    <property type="molecule type" value="Genomic_DNA"/>
</dbReference>
<keyword evidence="2" id="KW-1185">Reference proteome</keyword>
<gene>
    <name evidence="1" type="ORF">PanWU01x14_158250</name>
</gene>